<reference evidence="9 10" key="1">
    <citation type="submission" date="2018-06" db="EMBL/GenBank/DDBJ databases">
        <authorList>
            <consortium name="Pathogen Informatics"/>
            <person name="Doyle S."/>
        </authorList>
    </citation>
    <scope>NUCLEOTIDE SEQUENCE [LARGE SCALE GENOMIC DNA]</scope>
    <source>
        <strain evidence="9 10">NCTC10313</strain>
    </source>
</reference>
<dbReference type="Gene3D" id="3.40.630.30">
    <property type="match status" value="1"/>
</dbReference>
<evidence type="ECO:0000256" key="2">
    <source>
        <dbReference type="ARBA" id="ARBA00022679"/>
    </source>
</evidence>
<dbReference type="STRING" id="1218098.GCA_001598715_03293"/>
<dbReference type="EMBL" id="UGLW01000003">
    <property type="protein sequence ID" value="STV30810.1"/>
    <property type="molecule type" value="Genomic_DNA"/>
</dbReference>
<dbReference type="InterPro" id="IPR016181">
    <property type="entry name" value="Acyl_CoA_acyltransferase"/>
</dbReference>
<keyword evidence="3" id="KW-0443">Lipid metabolism</keyword>
<dbReference type="InterPro" id="IPR039143">
    <property type="entry name" value="GNPNAT1-like"/>
</dbReference>
<dbReference type="FunFam" id="3.40.630.30:FF:000012">
    <property type="entry name" value="GNAT family acetyltransferase"/>
    <property type="match status" value="1"/>
</dbReference>
<evidence type="ECO:0000256" key="1">
    <source>
        <dbReference type="ARBA" id="ARBA00005194"/>
    </source>
</evidence>
<dbReference type="InterPro" id="IPR029069">
    <property type="entry name" value="HotDog_dom_sf"/>
</dbReference>
<keyword evidence="2 9" id="KW-0808">Transferase</keyword>
<dbReference type="SUPFAM" id="SSF55729">
    <property type="entry name" value="Acyl-CoA N-acyltransferases (Nat)"/>
    <property type="match status" value="1"/>
</dbReference>
<feature type="domain" description="N-acetyltransferase" evidence="8">
    <location>
        <begin position="18"/>
        <end position="162"/>
    </location>
</feature>
<dbReference type="NCBIfam" id="TIGR02447">
    <property type="entry name" value="yiiD_Cterm"/>
    <property type="match status" value="1"/>
</dbReference>
<dbReference type="PANTHER" id="PTHR13355:SF22">
    <property type="entry name" value="SLL0786 PROTEIN"/>
    <property type="match status" value="1"/>
</dbReference>
<evidence type="ECO:0000256" key="6">
    <source>
        <dbReference type="ARBA" id="ARBA00060964"/>
    </source>
</evidence>
<dbReference type="Pfam" id="PF00583">
    <property type="entry name" value="Acetyltransf_1"/>
    <property type="match status" value="1"/>
</dbReference>
<evidence type="ECO:0000259" key="8">
    <source>
        <dbReference type="PROSITE" id="PS51186"/>
    </source>
</evidence>
<evidence type="ECO:0000256" key="7">
    <source>
        <dbReference type="ARBA" id="ARBA00068113"/>
    </source>
</evidence>
<sequence>MTQLPGRLRVTKESTTMYHLRVPQTAEELESYYQFRWEMLRKPLHQPKGSERDAWDAMAHHQMVVDEEGNLVAVGRLYINAENEASIRFMAVHPSVQDKGLGTLMAMTLESVARQEGVKRVTCSAREDAVEFFAKLGFVNQGEITTPTTTPIRHFLMIKPVASLDDILHRGDWCAQLQQAWYQHIPLSEKMGVRIQQYTGQKFITTMPEAGNQNPHHTLFAGSLFSLATLTGWGLIWLMLRERHLGGTIILADAHIRYSQPISGRPSAIADLGSLSGDLDRLARGRKAASKCRWSFLAMINRVRFSRGSTSCCRRSPLVRTKRAATRKSKRPLAVIVLAMPHARRYLA</sequence>
<dbReference type="AlphaFoldDB" id="A0A378B744"/>
<comment type="similarity">
    <text evidence="6">Belongs to the acetyltransferase family. FabY subfamily.</text>
</comment>
<gene>
    <name evidence="9" type="ORF">NCTC10313_06994</name>
</gene>
<comment type="pathway">
    <text evidence="1">Lipid metabolism; fatty acid biosynthesis.</text>
</comment>
<name>A0A378B744_KLEPO</name>
<comment type="function">
    <text evidence="5">Supports initiation of fatty acid biosynthesis in the absence of FabH.</text>
</comment>
<evidence type="ECO:0000256" key="5">
    <source>
        <dbReference type="ARBA" id="ARBA00056460"/>
    </source>
</evidence>
<dbReference type="Proteomes" id="UP000254487">
    <property type="component" value="Unassembled WGS sequence"/>
</dbReference>
<proteinExistence type="inferred from homology"/>
<evidence type="ECO:0000313" key="10">
    <source>
        <dbReference type="Proteomes" id="UP000254487"/>
    </source>
</evidence>
<dbReference type="GO" id="GO:0008080">
    <property type="term" value="F:N-acetyltransferase activity"/>
    <property type="evidence" value="ECO:0007669"/>
    <property type="project" value="TreeGrafter"/>
</dbReference>
<dbReference type="InterPro" id="IPR000182">
    <property type="entry name" value="GNAT_dom"/>
</dbReference>
<evidence type="ECO:0000256" key="4">
    <source>
        <dbReference type="ARBA" id="ARBA00023315"/>
    </source>
</evidence>
<dbReference type="CDD" id="cd04301">
    <property type="entry name" value="NAT_SF"/>
    <property type="match status" value="1"/>
</dbReference>
<dbReference type="GO" id="GO:0006629">
    <property type="term" value="P:lipid metabolic process"/>
    <property type="evidence" value="ECO:0007669"/>
    <property type="project" value="UniProtKB-KW"/>
</dbReference>
<evidence type="ECO:0000313" key="9">
    <source>
        <dbReference type="EMBL" id="STV30810.1"/>
    </source>
</evidence>
<protein>
    <recommendedName>
        <fullName evidence="7">Probable acyltransferase FabY</fullName>
    </recommendedName>
</protein>
<dbReference type="Pfam" id="PF09500">
    <property type="entry name" value="YiiD_C"/>
    <property type="match status" value="1"/>
</dbReference>
<evidence type="ECO:0000256" key="3">
    <source>
        <dbReference type="ARBA" id="ARBA00023098"/>
    </source>
</evidence>
<accession>A0A378B744</accession>
<dbReference type="PROSITE" id="PS51186">
    <property type="entry name" value="GNAT"/>
    <property type="match status" value="1"/>
</dbReference>
<dbReference type="InterPro" id="IPR012660">
    <property type="entry name" value="YiiD_C"/>
</dbReference>
<dbReference type="Gene3D" id="3.10.129.10">
    <property type="entry name" value="Hotdog Thioesterase"/>
    <property type="match status" value="1"/>
</dbReference>
<organism evidence="9 10">
    <name type="scientific">Klebsiella pneumoniae subsp. ozaenae</name>
    <dbReference type="NCBI Taxonomy" id="574"/>
    <lineage>
        <taxon>Bacteria</taxon>
        <taxon>Pseudomonadati</taxon>
        <taxon>Pseudomonadota</taxon>
        <taxon>Gammaproteobacteria</taxon>
        <taxon>Enterobacterales</taxon>
        <taxon>Enterobacteriaceae</taxon>
        <taxon>Klebsiella/Raoultella group</taxon>
        <taxon>Klebsiella</taxon>
        <taxon>Klebsiella pneumoniae complex</taxon>
    </lineage>
</organism>
<dbReference type="PANTHER" id="PTHR13355">
    <property type="entry name" value="GLUCOSAMINE 6-PHOSPHATE N-ACETYLTRANSFERASE"/>
    <property type="match status" value="1"/>
</dbReference>
<keyword evidence="4" id="KW-0012">Acyltransferase</keyword>
<dbReference type="SUPFAM" id="SSF54637">
    <property type="entry name" value="Thioesterase/thiol ester dehydrase-isomerase"/>
    <property type="match status" value="1"/>
</dbReference>